<reference evidence="1 2" key="1">
    <citation type="journal article" date="2016" name="Nat. Commun.">
        <title>Thousands of microbial genomes shed light on interconnected biogeochemical processes in an aquifer system.</title>
        <authorList>
            <person name="Anantharaman K."/>
            <person name="Brown C.T."/>
            <person name="Hug L.A."/>
            <person name="Sharon I."/>
            <person name="Castelle C.J."/>
            <person name="Probst A.J."/>
            <person name="Thomas B.C."/>
            <person name="Singh A."/>
            <person name="Wilkins M.J."/>
            <person name="Karaoz U."/>
            <person name="Brodie E.L."/>
            <person name="Williams K.H."/>
            <person name="Hubbard S.S."/>
            <person name="Banfield J.F."/>
        </authorList>
    </citation>
    <scope>NUCLEOTIDE SEQUENCE [LARGE SCALE GENOMIC DNA]</scope>
</reference>
<sequence>MSKQNHERAEQSEESKEIDRILAEAYALMYRRQKWAKEGTDESRRQLADAESELIAKIDELKRQGMRSDPGELDKLVDSLKYPKLTKY</sequence>
<dbReference type="EMBL" id="MHLA01000015">
    <property type="protein sequence ID" value="OGY99411.1"/>
    <property type="molecule type" value="Genomic_DNA"/>
</dbReference>
<dbReference type="STRING" id="1798650.A2945_00965"/>
<evidence type="ECO:0000313" key="2">
    <source>
        <dbReference type="Proteomes" id="UP000178880"/>
    </source>
</evidence>
<gene>
    <name evidence="1" type="ORF">A2945_00965</name>
</gene>
<evidence type="ECO:0000313" key="1">
    <source>
        <dbReference type="EMBL" id="OGY99411.1"/>
    </source>
</evidence>
<name>A0A1G2CDY0_9BACT</name>
<dbReference type="AlphaFoldDB" id="A0A1G2CDY0"/>
<proteinExistence type="predicted"/>
<dbReference type="Proteomes" id="UP000178880">
    <property type="component" value="Unassembled WGS sequence"/>
</dbReference>
<comment type="caution">
    <text evidence="1">The sequence shown here is derived from an EMBL/GenBank/DDBJ whole genome shotgun (WGS) entry which is preliminary data.</text>
</comment>
<accession>A0A1G2CDY0</accession>
<organism evidence="1 2">
    <name type="scientific">Candidatus Liptonbacteria bacterium RIFCSPLOWO2_01_FULL_52_25</name>
    <dbReference type="NCBI Taxonomy" id="1798650"/>
    <lineage>
        <taxon>Bacteria</taxon>
        <taxon>Candidatus Liptoniibacteriota</taxon>
    </lineage>
</organism>
<protein>
    <submittedName>
        <fullName evidence="1">Uncharacterized protein</fullName>
    </submittedName>
</protein>